<evidence type="ECO:0000313" key="2">
    <source>
        <dbReference type="Proteomes" id="UP000002497"/>
    </source>
</evidence>
<gene>
    <name evidence="1" type="ORF">CPSG_05090</name>
</gene>
<organism evidence="2">
    <name type="scientific">Coccidioides posadasii (strain RMSCC 757 / Silveira)</name>
    <name type="common">Valley fever fungus</name>
    <dbReference type="NCBI Taxonomy" id="443226"/>
    <lineage>
        <taxon>Eukaryota</taxon>
        <taxon>Fungi</taxon>
        <taxon>Dikarya</taxon>
        <taxon>Ascomycota</taxon>
        <taxon>Pezizomycotina</taxon>
        <taxon>Eurotiomycetes</taxon>
        <taxon>Eurotiomycetidae</taxon>
        <taxon>Onygenales</taxon>
        <taxon>Onygenaceae</taxon>
        <taxon>Coccidioides</taxon>
    </lineage>
</organism>
<dbReference type="EMBL" id="GL636492">
    <property type="protein sequence ID" value="EFW18404.1"/>
    <property type="molecule type" value="Genomic_DNA"/>
</dbReference>
<name>E9D660_COCPS</name>
<dbReference type="HOGENOM" id="CLU_3087088_0_0_1"/>
<reference evidence="2" key="1">
    <citation type="journal article" date="2010" name="Genome Res.">
        <title>Population genomic sequencing of Coccidioides fungi reveals recent hybridization and transposon control.</title>
        <authorList>
            <person name="Neafsey D.E."/>
            <person name="Barker B.M."/>
            <person name="Sharpton T.J."/>
            <person name="Stajich J.E."/>
            <person name="Park D.J."/>
            <person name="Whiston E."/>
            <person name="Hung C.-Y."/>
            <person name="McMahan C."/>
            <person name="White J."/>
            <person name="Sykes S."/>
            <person name="Heiman D."/>
            <person name="Young S."/>
            <person name="Zeng Q."/>
            <person name="Abouelleil A."/>
            <person name="Aftuck L."/>
            <person name="Bessette D."/>
            <person name="Brown A."/>
            <person name="FitzGerald M."/>
            <person name="Lui A."/>
            <person name="Macdonald J.P."/>
            <person name="Priest M."/>
            <person name="Orbach M.J."/>
            <person name="Galgiani J.N."/>
            <person name="Kirkland T.N."/>
            <person name="Cole G.T."/>
            <person name="Birren B.W."/>
            <person name="Henn M.R."/>
            <person name="Taylor J.W."/>
            <person name="Rounsley S.D."/>
        </authorList>
    </citation>
    <scope>NUCLEOTIDE SEQUENCE [LARGE SCALE GENOMIC DNA]</scope>
    <source>
        <strain evidence="2">RMSCC 757 / Silveira</strain>
    </source>
</reference>
<dbReference type="VEuPathDB" id="FungiDB:CPSG_05090"/>
<sequence>MPATVPPGMDWPKQSDHCSMPAQFLIHLKSRALGLPIALMTSYWCYIRPGLS</sequence>
<accession>E9D660</accession>
<reference evidence="2" key="2">
    <citation type="submission" date="2010-03" db="EMBL/GenBank/DDBJ databases">
        <title>The genome sequence of Coccidioides posadasii strain Silveira.</title>
        <authorList>
            <consortium name="The Broad Institute Genome Sequencing Center for Infectious Disease"/>
            <person name="Neafsey D."/>
            <person name="Orbach M."/>
            <person name="Henn M.R."/>
            <person name="Cole G.T."/>
            <person name="Galgiani J."/>
            <person name="Gardner M.J."/>
            <person name="Kirkland T.N."/>
            <person name="Taylor J.W."/>
            <person name="Young S.K."/>
            <person name="Zeng Q."/>
            <person name="Koehrsen M."/>
            <person name="Alvarado L."/>
            <person name="Berlin A."/>
            <person name="Borenstein D."/>
            <person name="Chapman S.B."/>
            <person name="Chen Z."/>
            <person name="Engels R."/>
            <person name="Freedman E."/>
            <person name="Gellesch M."/>
            <person name="Goldberg J."/>
            <person name="Griggs A."/>
            <person name="Gujja S."/>
            <person name="Heilman E."/>
            <person name="Heiman D."/>
            <person name="Howarth C."/>
            <person name="Jen D."/>
            <person name="Larson L."/>
            <person name="Mehta T."/>
            <person name="Neiman D."/>
            <person name="Park D."/>
            <person name="Pearson M."/>
            <person name="Richards J."/>
            <person name="Roberts A."/>
            <person name="Saif S."/>
            <person name="Shea T."/>
            <person name="Shenoy N."/>
            <person name="Sisk P."/>
            <person name="Stolte C."/>
            <person name="Sykes S."/>
            <person name="Walk T."/>
            <person name="White J."/>
            <person name="Yandava C."/>
            <person name="Haas B."/>
            <person name="Nusbaum C."/>
            <person name="Birren B."/>
        </authorList>
    </citation>
    <scope>NUCLEOTIDE SEQUENCE [LARGE SCALE GENOMIC DNA]</scope>
    <source>
        <strain evidence="2">RMSCC 757 / Silveira</strain>
    </source>
</reference>
<dbReference type="Proteomes" id="UP000002497">
    <property type="component" value="Unassembled WGS sequence"/>
</dbReference>
<dbReference type="AlphaFoldDB" id="E9D660"/>
<proteinExistence type="predicted"/>
<keyword evidence="2" id="KW-1185">Reference proteome</keyword>
<protein>
    <submittedName>
        <fullName evidence="1">Predicted protein</fullName>
    </submittedName>
</protein>
<evidence type="ECO:0000313" key="1">
    <source>
        <dbReference type="EMBL" id="EFW18404.1"/>
    </source>
</evidence>